<feature type="region of interest" description="Disordered" evidence="1">
    <location>
        <begin position="1"/>
        <end position="31"/>
    </location>
</feature>
<organism evidence="3">
    <name type="scientific">Colletotrichum fructicola (strain Nara gc5)</name>
    <name type="common">Anthracnose fungus</name>
    <name type="synonym">Colletotrichum gloeosporioides (strain Nara gc5)</name>
    <dbReference type="NCBI Taxonomy" id="1213859"/>
    <lineage>
        <taxon>Eukaryota</taxon>
        <taxon>Fungi</taxon>
        <taxon>Dikarya</taxon>
        <taxon>Ascomycota</taxon>
        <taxon>Pezizomycotina</taxon>
        <taxon>Sordariomycetes</taxon>
        <taxon>Hypocreomycetidae</taxon>
        <taxon>Glomerellales</taxon>
        <taxon>Glomerellaceae</taxon>
        <taxon>Colletotrichum</taxon>
        <taxon>Colletotrichum gloeosporioides species complex</taxon>
    </lineage>
</organism>
<dbReference type="InParanoid" id="L2FFH0"/>
<dbReference type="HOGENOM" id="CLU_748046_0_0_1"/>
<dbReference type="STRING" id="1213859.L2FFH0"/>
<evidence type="ECO:0000259" key="2">
    <source>
        <dbReference type="Pfam" id="PF12776"/>
    </source>
</evidence>
<feature type="domain" description="Myb/SANT-like" evidence="2">
    <location>
        <begin position="73"/>
        <end position="168"/>
    </location>
</feature>
<dbReference type="Pfam" id="PF12776">
    <property type="entry name" value="Myb_DNA-bind_3"/>
    <property type="match status" value="1"/>
</dbReference>
<evidence type="ECO:0000313" key="3">
    <source>
        <dbReference type="EMBL" id="ELA24910.1"/>
    </source>
</evidence>
<evidence type="ECO:0000313" key="5">
    <source>
        <dbReference type="Proteomes" id="UP000011096"/>
    </source>
</evidence>
<reference evidence="3" key="1">
    <citation type="submission" date="2012-08" db="EMBL/GenBank/DDBJ databases">
        <title>Genome analysis of Colletotrichum orbiculare and Colletotrichum fructicola.</title>
        <authorList>
            <person name="Gan P.H.P."/>
            <person name="Ikeda K."/>
            <person name="Irieda H."/>
            <person name="Narusaka M."/>
            <person name="O'Connell R.J."/>
            <person name="Narusaka Y."/>
            <person name="Takano Y."/>
            <person name="Kubo Y."/>
            <person name="Shirasu K."/>
        </authorList>
    </citation>
    <scope>NUCLEOTIDE SEQUENCE</scope>
    <source>
        <strain evidence="3">Nara gc5</strain>
    </source>
</reference>
<reference evidence="4 5" key="3">
    <citation type="submission" date="2020-04" db="EMBL/GenBank/DDBJ databases">
        <title>Genome sequencing and assembly of multiple isolates from the Colletotrichum gloeosporioides species complex.</title>
        <authorList>
            <person name="Gan P."/>
            <person name="Shirasu K."/>
        </authorList>
    </citation>
    <scope>NUCLEOTIDE SEQUENCE [LARGE SCALE GENOMIC DNA]</scope>
    <source>
        <strain evidence="4 5">Nara gc5</strain>
    </source>
</reference>
<keyword evidence="5" id="KW-1185">Reference proteome</keyword>
<proteinExistence type="predicted"/>
<accession>L2FFH0</accession>
<protein>
    <recommendedName>
        <fullName evidence="2">Myb/SANT-like domain-containing protein</fullName>
    </recommendedName>
</protein>
<dbReference type="Proteomes" id="UP000011096">
    <property type="component" value="Unassembled WGS sequence"/>
</dbReference>
<evidence type="ECO:0000313" key="4">
    <source>
        <dbReference type="EMBL" id="KAF4474335.1"/>
    </source>
</evidence>
<dbReference type="EMBL" id="KB021218">
    <property type="protein sequence ID" value="ELA24910.1"/>
    <property type="molecule type" value="Genomic_DNA"/>
</dbReference>
<dbReference type="InterPro" id="IPR024752">
    <property type="entry name" value="Myb/SANT-like_dom"/>
</dbReference>
<gene>
    <name evidence="3" type="ORF">CGGC5_13809</name>
    <name evidence="4" type="ORF">CGGC5_v016508</name>
</gene>
<dbReference type="AlphaFoldDB" id="L2FFH0"/>
<evidence type="ECO:0000256" key="1">
    <source>
        <dbReference type="SAM" id="MobiDB-lite"/>
    </source>
</evidence>
<name>L2FFH0_COLFN</name>
<feature type="region of interest" description="Disordered" evidence="1">
    <location>
        <begin position="210"/>
        <end position="231"/>
    </location>
</feature>
<sequence>MSAEPVADSIEVLGDSSSNDDDDFEDLSQLATAVDDNNVVPPLPQTFPSPPVASIPASILSTTPLPSNQRFSWKKEYLLRYVLLCTEQVRDGVLINMRAPIVKAGMANILPQLQEAFPGVRFTATALFNKYRSLLSEYRKVRGLLKSGVGYNNASGIVSTTEDAWKEFVALYKNMGWVKSKGFLYMDEMDQLWPNETATGAYITEADDANDLDNNHASEEEDQLSQSQYRRRRRDALADLDPDLNPAATEAANDLLQGLPRAKKSKADPRVDAFISLGASIENGMTALANRPFPSTAQRSVGSDDISAAIKDFQEIFSARVGNRVVARVARFFAKDTLEAVAWLSIQSVSSKEEFLREAGFDIPDDEEGL</sequence>
<reference evidence="4 5" key="2">
    <citation type="submission" date="2012-08" db="EMBL/GenBank/DDBJ databases">
        <authorList>
            <person name="Gan P.H.P."/>
            <person name="Ikeda K."/>
            <person name="Irieda H."/>
            <person name="Narusaka M."/>
            <person name="O'Connell R.J."/>
            <person name="Narusaka Y."/>
            <person name="Takano Y."/>
            <person name="Kubo Y."/>
            <person name="Shirasu K."/>
        </authorList>
    </citation>
    <scope>NUCLEOTIDE SEQUENCE [LARGE SCALE GENOMIC DNA]</scope>
    <source>
        <strain evidence="4 5">Nara gc5</strain>
    </source>
</reference>
<dbReference type="EMBL" id="ANPB02000011">
    <property type="protein sequence ID" value="KAF4474335.1"/>
    <property type="molecule type" value="Genomic_DNA"/>
</dbReference>
<dbReference type="OrthoDB" id="4851579at2759"/>